<dbReference type="Pfam" id="PF00381">
    <property type="entry name" value="PTS-HPr"/>
    <property type="match status" value="1"/>
</dbReference>
<dbReference type="InterPro" id="IPR035895">
    <property type="entry name" value="HPr-like_sf"/>
</dbReference>
<feature type="non-terminal residue" evidence="2">
    <location>
        <position position="1"/>
    </location>
</feature>
<comment type="caution">
    <text evidence="2">The sequence shown here is derived from an EMBL/GenBank/DDBJ whole genome shotgun (WGS) entry which is preliminary data.</text>
</comment>
<evidence type="ECO:0000313" key="2">
    <source>
        <dbReference type="EMBL" id="KKK79132.1"/>
    </source>
</evidence>
<reference evidence="2" key="1">
    <citation type="journal article" date="2015" name="Nature">
        <title>Complex archaea that bridge the gap between prokaryotes and eukaryotes.</title>
        <authorList>
            <person name="Spang A."/>
            <person name="Saw J.H."/>
            <person name="Jorgensen S.L."/>
            <person name="Zaremba-Niedzwiedzka K."/>
            <person name="Martijn J."/>
            <person name="Lind A.E."/>
            <person name="van Eijk R."/>
            <person name="Schleper C."/>
            <person name="Guy L."/>
            <person name="Ettema T.J."/>
        </authorList>
    </citation>
    <scope>NUCLEOTIDE SEQUENCE</scope>
</reference>
<dbReference type="AlphaFoldDB" id="A0A0F8YCF4"/>
<dbReference type="Gene3D" id="3.30.1340.10">
    <property type="entry name" value="HPr-like"/>
    <property type="match status" value="1"/>
</dbReference>
<feature type="domain" description="HPr" evidence="1">
    <location>
        <begin position="79"/>
        <end position="152"/>
    </location>
</feature>
<dbReference type="SUPFAM" id="SSF55594">
    <property type="entry name" value="HPr-like"/>
    <property type="match status" value="1"/>
</dbReference>
<organism evidence="2">
    <name type="scientific">marine sediment metagenome</name>
    <dbReference type="NCBI Taxonomy" id="412755"/>
    <lineage>
        <taxon>unclassified sequences</taxon>
        <taxon>metagenomes</taxon>
        <taxon>ecological metagenomes</taxon>
    </lineage>
</organism>
<sequence length="179" mass="20238">FHLLQMIGRLLHFYERHLHDAGYKNIYKKVREKLVYLVDPKILLDRTINCCLFYTFHFLTSGKELAKEILNENIEHSSITVGVPVSLGFHARPSLLVAKIVQHFGGQVELCVADDRFDASSVLDIQWAGGKIQKENITEVIFKGDSRALKDIETLAGVNYGEDSIGKGVPLPRELAYLK</sequence>
<proteinExistence type="predicted"/>
<protein>
    <recommendedName>
        <fullName evidence="1">HPr domain-containing protein</fullName>
    </recommendedName>
</protein>
<name>A0A0F8YCF4_9ZZZZ</name>
<dbReference type="InterPro" id="IPR000032">
    <property type="entry name" value="HPr-like"/>
</dbReference>
<accession>A0A0F8YCF4</accession>
<evidence type="ECO:0000259" key="1">
    <source>
        <dbReference type="Pfam" id="PF00381"/>
    </source>
</evidence>
<dbReference type="EMBL" id="LAZR01054166">
    <property type="protein sequence ID" value="KKK79132.1"/>
    <property type="molecule type" value="Genomic_DNA"/>
</dbReference>
<gene>
    <name evidence="2" type="ORF">LCGC14_2836590</name>
</gene>